<dbReference type="EMBL" id="BJVF01000001">
    <property type="protein sequence ID" value="GEL09455.1"/>
    <property type="molecule type" value="Genomic_DNA"/>
</dbReference>
<evidence type="ECO:0000256" key="4">
    <source>
        <dbReference type="ARBA" id="ARBA00019232"/>
    </source>
</evidence>
<sequence>MTLYQWFVFFLIIQVVHFLGTWKLYEAAGRKKWEAAIPVYNAIVLMKIISRPTWWTLLLFIPIINLIMFPVIWVETLRTFGKRSQLDTILGIFTCGLYISYINYTQKLEYNKERSLHPKNKTADTVSSLLFAIIVATFVHTYFVQPYTIPTSSLEKSLLIGDFLFVSKVNYGARVPMTTVALPMVHDSIPMLKRKSYLSWPQLPYLRLPGIEDKIKRTDIVVFNWPADTVHYFFEAKGRPGVIKPIDKESNYVKRCVGIPGDSLSIKDGFVYINGKKLILPERAKPQYEHTIYSAKGVSNELLKAAGSTEFARTYIIKPNNDTQLEAIKPYITYGDQNQDGTYTIQTGFNGIPTSVIEKTGLYIQEQYLAKTNANLTLKSAEELRKNPTIDSIVRFIDKQKGNLSIFPHNGIWNMDEYGPIYIPQQGKSVTLNFNTLPLYSRIITVYEKNNLKIKGSDIFINGKKTNNYTFKQNYYWMMGDNRHHSEDSRYWGYVPEDHIVGKPVFIWLSLDPNGKGLNKVRWDRVFTTVSGEGQPQSHFKIFLILLAAFFVGEYFWKKRKAKNNI</sequence>
<feature type="domain" description="Peptidase S26" evidence="8">
    <location>
        <begin position="124"/>
        <end position="290"/>
    </location>
</feature>
<feature type="active site" evidence="6">
    <location>
        <position position="153"/>
    </location>
</feature>
<evidence type="ECO:0000256" key="2">
    <source>
        <dbReference type="ARBA" id="ARBA00009370"/>
    </source>
</evidence>
<dbReference type="SUPFAM" id="SSF51306">
    <property type="entry name" value="LexA/Signal peptidase"/>
    <property type="match status" value="2"/>
</dbReference>
<evidence type="ECO:0000313" key="13">
    <source>
        <dbReference type="Proteomes" id="UP000182367"/>
    </source>
</evidence>
<keyword evidence="7" id="KW-0812">Transmembrane</keyword>
<feature type="transmembrane region" description="Helical" evidence="7">
    <location>
        <begin position="54"/>
        <end position="74"/>
    </location>
</feature>
<reference evidence="9 14" key="4">
    <citation type="submission" date="2019-07" db="EMBL/GenBank/DDBJ databases">
        <title>Whole genome shotgun sequence of Flavobacterium glycines NBRC 105008.</title>
        <authorList>
            <person name="Hosoyama A."/>
            <person name="Uohara A."/>
            <person name="Ohji S."/>
            <person name="Ichikawa N."/>
        </authorList>
    </citation>
    <scope>NUCLEOTIDE SEQUENCE [LARGE SCALE GENOMIC DNA]</scope>
    <source>
        <strain evidence="9 14">NBRC 105008</strain>
    </source>
</reference>
<accession>A0A1B9DWH4</accession>
<comment type="subcellular location">
    <subcellularLocation>
        <location evidence="7">Membrane</location>
        <topology evidence="7">Single-pass type II membrane protein</topology>
    </subcellularLocation>
</comment>
<evidence type="ECO:0000313" key="14">
    <source>
        <dbReference type="Proteomes" id="UP000321579"/>
    </source>
</evidence>
<feature type="transmembrane region" description="Helical" evidence="7">
    <location>
        <begin position="86"/>
        <end position="104"/>
    </location>
</feature>
<comment type="similarity">
    <text evidence="2 7">Belongs to the peptidase S26 family.</text>
</comment>
<evidence type="ECO:0000313" key="11">
    <source>
        <dbReference type="EMBL" id="SDJ06168.1"/>
    </source>
</evidence>
<keyword evidence="13" id="KW-1185">Reference proteome</keyword>
<evidence type="ECO:0000256" key="7">
    <source>
        <dbReference type="RuleBase" id="RU362042"/>
    </source>
</evidence>
<protein>
    <recommendedName>
        <fullName evidence="4 7">Signal peptidase I</fullName>
        <ecNumber evidence="3 7">3.4.21.89</ecNumber>
    </recommendedName>
</protein>
<dbReference type="EMBL" id="LVEO01000004">
    <property type="protein sequence ID" value="OCB74040.1"/>
    <property type="molecule type" value="Genomic_DNA"/>
</dbReference>
<dbReference type="OrthoDB" id="9802919at2"/>
<reference evidence="10" key="2">
    <citation type="submission" date="2016-03" db="EMBL/GenBank/DDBJ databases">
        <authorList>
            <person name="Ploux O."/>
        </authorList>
    </citation>
    <scope>NUCLEOTIDE SEQUENCE</scope>
    <source>
        <strain evidence="10">NBRC 105008</strain>
    </source>
</reference>
<keyword evidence="7" id="KW-0472">Membrane</keyword>
<dbReference type="GO" id="GO:0016020">
    <property type="term" value="C:membrane"/>
    <property type="evidence" value="ECO:0007669"/>
    <property type="project" value="UniProtKB-SubCell"/>
</dbReference>
<keyword evidence="7" id="KW-0645">Protease</keyword>
<dbReference type="InterPro" id="IPR019758">
    <property type="entry name" value="Pept_S26A_signal_pept_1_CS"/>
</dbReference>
<dbReference type="PANTHER" id="PTHR43390:SF1">
    <property type="entry name" value="CHLOROPLAST PROCESSING PEPTIDASE"/>
    <property type="match status" value="1"/>
</dbReference>
<evidence type="ECO:0000256" key="5">
    <source>
        <dbReference type="ARBA" id="ARBA00022801"/>
    </source>
</evidence>
<feature type="transmembrane region" description="Helical" evidence="7">
    <location>
        <begin position="540"/>
        <end position="557"/>
    </location>
</feature>
<name>A0A1B9DWH4_9FLAO</name>
<dbReference type="GO" id="GO:0006465">
    <property type="term" value="P:signal peptide processing"/>
    <property type="evidence" value="ECO:0007669"/>
    <property type="project" value="InterPro"/>
</dbReference>
<comment type="caution">
    <text evidence="7">Lacks conserved residue(s) required for the propagation of feature annotation.</text>
</comment>
<evidence type="ECO:0000259" key="8">
    <source>
        <dbReference type="Pfam" id="PF10502"/>
    </source>
</evidence>
<reference evidence="11 13" key="3">
    <citation type="submission" date="2016-10" db="EMBL/GenBank/DDBJ databases">
        <authorList>
            <person name="Varghese N."/>
            <person name="Submissions S."/>
        </authorList>
    </citation>
    <scope>NUCLEOTIDE SEQUENCE [LARGE SCALE GENOMIC DNA]</scope>
    <source>
        <strain evidence="11 13">Gm-149</strain>
    </source>
</reference>
<evidence type="ECO:0000313" key="12">
    <source>
        <dbReference type="Proteomes" id="UP000093226"/>
    </source>
</evidence>
<evidence type="ECO:0000313" key="9">
    <source>
        <dbReference type="EMBL" id="GEL09455.1"/>
    </source>
</evidence>
<gene>
    <name evidence="9" type="primary">lepB</name>
    <name evidence="10" type="ORF">FBGL_02520</name>
    <name evidence="9" type="ORF">FGL01_01940</name>
    <name evidence="11" type="ORF">SAMN05192550_1544</name>
</gene>
<evidence type="ECO:0000256" key="3">
    <source>
        <dbReference type="ARBA" id="ARBA00013208"/>
    </source>
</evidence>
<dbReference type="InterPro" id="IPR019533">
    <property type="entry name" value="Peptidase_S26"/>
</dbReference>
<feature type="transmembrane region" description="Helical" evidence="7">
    <location>
        <begin position="6"/>
        <end position="25"/>
    </location>
</feature>
<dbReference type="InterPro" id="IPR043739">
    <property type="entry name" value="DUF5684"/>
</dbReference>
<evidence type="ECO:0000313" key="10">
    <source>
        <dbReference type="EMBL" id="OCB74040.1"/>
    </source>
</evidence>
<dbReference type="PANTHER" id="PTHR43390">
    <property type="entry name" value="SIGNAL PEPTIDASE I"/>
    <property type="match status" value="1"/>
</dbReference>
<evidence type="ECO:0000256" key="1">
    <source>
        <dbReference type="ARBA" id="ARBA00000677"/>
    </source>
</evidence>
<organism evidence="10 12">
    <name type="scientific">Flavobacterium glycines</name>
    <dbReference type="NCBI Taxonomy" id="551990"/>
    <lineage>
        <taxon>Bacteria</taxon>
        <taxon>Pseudomonadati</taxon>
        <taxon>Bacteroidota</taxon>
        <taxon>Flavobacteriia</taxon>
        <taxon>Flavobacteriales</taxon>
        <taxon>Flavobacteriaceae</taxon>
        <taxon>Flavobacterium</taxon>
    </lineage>
</organism>
<dbReference type="PROSITE" id="PS00761">
    <property type="entry name" value="SPASE_I_3"/>
    <property type="match status" value="1"/>
</dbReference>
<feature type="domain" description="Peptidase S26" evidence="8">
    <location>
        <begin position="465"/>
        <end position="508"/>
    </location>
</feature>
<dbReference type="CDD" id="cd06530">
    <property type="entry name" value="S26_SPase_I"/>
    <property type="match status" value="2"/>
</dbReference>
<dbReference type="Pfam" id="PF10502">
    <property type="entry name" value="Peptidase_S26"/>
    <property type="match status" value="2"/>
</dbReference>
<evidence type="ECO:0000256" key="6">
    <source>
        <dbReference type="PIRSR" id="PIRSR600223-1"/>
    </source>
</evidence>
<keyword evidence="5 7" id="KW-0378">Hydrolase</keyword>
<feature type="active site" evidence="6">
    <location>
        <position position="254"/>
    </location>
</feature>
<dbReference type="Pfam" id="PF18936">
    <property type="entry name" value="DUF5684"/>
    <property type="match status" value="1"/>
</dbReference>
<dbReference type="EMBL" id="FNEO01000001">
    <property type="protein sequence ID" value="SDJ06168.1"/>
    <property type="molecule type" value="Genomic_DNA"/>
</dbReference>
<reference evidence="12" key="1">
    <citation type="submission" date="2016-03" db="EMBL/GenBank/DDBJ databases">
        <title>Draft genome sequence of Paenibacillus glacialis DSM 22343.</title>
        <authorList>
            <person name="Shin S.-K."/>
            <person name="Yi H."/>
        </authorList>
    </citation>
    <scope>NUCLEOTIDE SEQUENCE [LARGE SCALE GENOMIC DNA]</scope>
    <source>
        <strain evidence="12">NBRC 105008</strain>
    </source>
</reference>
<proteinExistence type="inferred from homology"/>
<dbReference type="GO" id="GO:0004252">
    <property type="term" value="F:serine-type endopeptidase activity"/>
    <property type="evidence" value="ECO:0007669"/>
    <property type="project" value="InterPro"/>
</dbReference>
<dbReference type="PRINTS" id="PR00727">
    <property type="entry name" value="LEADERPTASE"/>
</dbReference>
<feature type="transmembrane region" description="Helical" evidence="7">
    <location>
        <begin position="125"/>
        <end position="143"/>
    </location>
</feature>
<dbReference type="Proteomes" id="UP000321579">
    <property type="component" value="Unassembled WGS sequence"/>
</dbReference>
<dbReference type="AlphaFoldDB" id="A0A1B9DWH4"/>
<dbReference type="InterPro" id="IPR036286">
    <property type="entry name" value="LexA/Signal_pep-like_sf"/>
</dbReference>
<dbReference type="GO" id="GO:0009003">
    <property type="term" value="F:signal peptidase activity"/>
    <property type="evidence" value="ECO:0007669"/>
    <property type="project" value="UniProtKB-EC"/>
</dbReference>
<keyword evidence="7" id="KW-1133">Transmembrane helix</keyword>
<dbReference type="NCBIfam" id="TIGR02227">
    <property type="entry name" value="sigpep_I_bact"/>
    <property type="match status" value="1"/>
</dbReference>
<dbReference type="Gene3D" id="2.10.109.10">
    <property type="entry name" value="Umud Fragment, subunit A"/>
    <property type="match status" value="2"/>
</dbReference>
<comment type="catalytic activity">
    <reaction evidence="1 7">
        <text>Cleavage of hydrophobic, N-terminal signal or leader sequences from secreted and periplasmic proteins.</text>
        <dbReference type="EC" id="3.4.21.89"/>
    </reaction>
</comment>
<dbReference type="RefSeq" id="WP_066324715.1">
    <property type="nucleotide sequence ID" value="NZ_BJVF01000001.1"/>
</dbReference>
<dbReference type="Proteomes" id="UP000093226">
    <property type="component" value="Unassembled WGS sequence"/>
</dbReference>
<dbReference type="EC" id="3.4.21.89" evidence="3 7"/>
<comment type="caution">
    <text evidence="10">The sequence shown here is derived from an EMBL/GenBank/DDBJ whole genome shotgun (WGS) entry which is preliminary data.</text>
</comment>
<dbReference type="STRING" id="551990.SAMN05192550_1544"/>
<dbReference type="InterPro" id="IPR000223">
    <property type="entry name" value="Pept_S26A_signal_pept_1"/>
</dbReference>
<dbReference type="Proteomes" id="UP000182367">
    <property type="component" value="Unassembled WGS sequence"/>
</dbReference>